<evidence type="ECO:0000313" key="1">
    <source>
        <dbReference type="EMBL" id="GGF24957.1"/>
    </source>
</evidence>
<sequence>MEDTLNNILVFATNIRTDNDKKIISRTLNDISEIQEWNIDQEDVDCVLRIVSEILSEEQIINILHQNNFNCTPLD</sequence>
<protein>
    <submittedName>
        <fullName evidence="1">Uncharacterized protein</fullName>
    </submittedName>
</protein>
<dbReference type="Proteomes" id="UP000655016">
    <property type="component" value="Unassembled WGS sequence"/>
</dbReference>
<evidence type="ECO:0000313" key="2">
    <source>
        <dbReference type="Proteomes" id="UP000655016"/>
    </source>
</evidence>
<dbReference type="EMBL" id="BMKP01000010">
    <property type="protein sequence ID" value="GGF24957.1"/>
    <property type="molecule type" value="Genomic_DNA"/>
</dbReference>
<reference evidence="2" key="1">
    <citation type="journal article" date="2019" name="Int. J. Syst. Evol. Microbiol.">
        <title>The Global Catalogue of Microorganisms (GCM) 10K type strain sequencing project: providing services to taxonomists for standard genome sequencing and annotation.</title>
        <authorList>
            <consortium name="The Broad Institute Genomics Platform"/>
            <consortium name="The Broad Institute Genome Sequencing Center for Infectious Disease"/>
            <person name="Wu L."/>
            <person name="Ma J."/>
        </authorList>
    </citation>
    <scope>NUCLEOTIDE SEQUENCE [LARGE SCALE GENOMIC DNA]</scope>
    <source>
        <strain evidence="2">CGMCC 1.16060</strain>
    </source>
</reference>
<gene>
    <name evidence="1" type="ORF">GCM10011518_37890</name>
</gene>
<comment type="caution">
    <text evidence="1">The sequence shown here is derived from an EMBL/GenBank/DDBJ whole genome shotgun (WGS) entry which is preliminary data.</text>
</comment>
<accession>A0ABQ1UTQ2</accession>
<proteinExistence type="predicted"/>
<organism evidence="1 2">
    <name type="scientific">Flavobacterium limi</name>
    <dbReference type="NCBI Taxonomy" id="2045105"/>
    <lineage>
        <taxon>Bacteria</taxon>
        <taxon>Pseudomonadati</taxon>
        <taxon>Bacteroidota</taxon>
        <taxon>Flavobacteriia</taxon>
        <taxon>Flavobacteriales</taxon>
        <taxon>Flavobacteriaceae</taxon>
        <taxon>Flavobacterium</taxon>
    </lineage>
</organism>
<name>A0ABQ1UTQ2_9FLAO</name>
<keyword evidence="2" id="KW-1185">Reference proteome</keyword>
<dbReference type="RefSeq" id="WP_163396009.1">
    <property type="nucleotide sequence ID" value="NZ_BMKP01000010.1"/>
</dbReference>